<accession>A0AAE0IQ89</accession>
<evidence type="ECO:0000313" key="3">
    <source>
        <dbReference type="Proteomes" id="UP001283341"/>
    </source>
</evidence>
<dbReference type="AlphaFoldDB" id="A0AAE0IQ89"/>
<dbReference type="Proteomes" id="UP001283341">
    <property type="component" value="Unassembled WGS sequence"/>
</dbReference>
<gene>
    <name evidence="2" type="ORF">B0H66DRAFT_14993</name>
</gene>
<dbReference type="EMBL" id="JAUEDM010000001">
    <property type="protein sequence ID" value="KAK3329167.1"/>
    <property type="molecule type" value="Genomic_DNA"/>
</dbReference>
<sequence length="218" mass="23698">MASATRISPDSPPPEEGGSQLTKGELTIKRAEMHIRILKAELTFLKETGSLAPNFHGMLASLMSTASPSTVIDDNKPDPTTFLETEVLEQPQLYTAAREYLGPDGSHLFVRSGDQVVLSAIRGDEFLGYNTRNNLAGRIPRGVLLKAKSEAGIIIPTVCRAAQSHKTRTLGDVSWKPGDNLRVYQWLDKYKTKGIALNMATKEIGTFDASAGSLKVLD</sequence>
<name>A0AAE0IQ89_9PEZI</name>
<keyword evidence="3" id="KW-1185">Reference proteome</keyword>
<proteinExistence type="predicted"/>
<comment type="caution">
    <text evidence="2">The sequence shown here is derived from an EMBL/GenBank/DDBJ whole genome shotgun (WGS) entry which is preliminary data.</text>
</comment>
<protein>
    <submittedName>
        <fullName evidence="2">Uncharacterized protein</fullName>
    </submittedName>
</protein>
<reference evidence="2" key="2">
    <citation type="submission" date="2023-06" db="EMBL/GenBank/DDBJ databases">
        <authorList>
            <consortium name="Lawrence Berkeley National Laboratory"/>
            <person name="Haridas S."/>
            <person name="Hensen N."/>
            <person name="Bonometti L."/>
            <person name="Westerberg I."/>
            <person name="Brannstrom I.O."/>
            <person name="Guillou S."/>
            <person name="Cros-Aarteil S."/>
            <person name="Calhoun S."/>
            <person name="Kuo A."/>
            <person name="Mondo S."/>
            <person name="Pangilinan J."/>
            <person name="Riley R."/>
            <person name="Labutti K."/>
            <person name="Andreopoulos B."/>
            <person name="Lipzen A."/>
            <person name="Chen C."/>
            <person name="Yanf M."/>
            <person name="Daum C."/>
            <person name="Ng V."/>
            <person name="Clum A."/>
            <person name="Steindorff A."/>
            <person name="Ohm R."/>
            <person name="Martin F."/>
            <person name="Silar P."/>
            <person name="Natvig D."/>
            <person name="Lalanne C."/>
            <person name="Gautier V."/>
            <person name="Ament-Velasquez S.L."/>
            <person name="Kruys A."/>
            <person name="Hutchinson M.I."/>
            <person name="Powell A.J."/>
            <person name="Barry K."/>
            <person name="Miller A.N."/>
            <person name="Grigoriev I.V."/>
            <person name="Debuchy R."/>
            <person name="Gladieux P."/>
            <person name="Thoren M.H."/>
            <person name="Johannesson H."/>
        </authorList>
    </citation>
    <scope>NUCLEOTIDE SEQUENCE</scope>
    <source>
        <strain evidence="2">CBS 118394</strain>
    </source>
</reference>
<reference evidence="2" key="1">
    <citation type="journal article" date="2023" name="Mol. Phylogenet. Evol.">
        <title>Genome-scale phylogeny and comparative genomics of the fungal order Sordariales.</title>
        <authorList>
            <person name="Hensen N."/>
            <person name="Bonometti L."/>
            <person name="Westerberg I."/>
            <person name="Brannstrom I.O."/>
            <person name="Guillou S."/>
            <person name="Cros-Aarteil S."/>
            <person name="Calhoun S."/>
            <person name="Haridas S."/>
            <person name="Kuo A."/>
            <person name="Mondo S."/>
            <person name="Pangilinan J."/>
            <person name="Riley R."/>
            <person name="LaButti K."/>
            <person name="Andreopoulos B."/>
            <person name="Lipzen A."/>
            <person name="Chen C."/>
            <person name="Yan M."/>
            <person name="Daum C."/>
            <person name="Ng V."/>
            <person name="Clum A."/>
            <person name="Steindorff A."/>
            <person name="Ohm R.A."/>
            <person name="Martin F."/>
            <person name="Silar P."/>
            <person name="Natvig D.O."/>
            <person name="Lalanne C."/>
            <person name="Gautier V."/>
            <person name="Ament-Velasquez S.L."/>
            <person name="Kruys A."/>
            <person name="Hutchinson M.I."/>
            <person name="Powell A.J."/>
            <person name="Barry K."/>
            <person name="Miller A.N."/>
            <person name="Grigoriev I.V."/>
            <person name="Debuchy R."/>
            <person name="Gladieux P."/>
            <person name="Hiltunen Thoren M."/>
            <person name="Johannesson H."/>
        </authorList>
    </citation>
    <scope>NUCLEOTIDE SEQUENCE</scope>
    <source>
        <strain evidence="2">CBS 118394</strain>
    </source>
</reference>
<organism evidence="2 3">
    <name type="scientific">Apodospora peruviana</name>
    <dbReference type="NCBI Taxonomy" id="516989"/>
    <lineage>
        <taxon>Eukaryota</taxon>
        <taxon>Fungi</taxon>
        <taxon>Dikarya</taxon>
        <taxon>Ascomycota</taxon>
        <taxon>Pezizomycotina</taxon>
        <taxon>Sordariomycetes</taxon>
        <taxon>Sordariomycetidae</taxon>
        <taxon>Sordariales</taxon>
        <taxon>Lasiosphaeriaceae</taxon>
        <taxon>Apodospora</taxon>
    </lineage>
</organism>
<feature type="region of interest" description="Disordered" evidence="1">
    <location>
        <begin position="1"/>
        <end position="22"/>
    </location>
</feature>
<evidence type="ECO:0000256" key="1">
    <source>
        <dbReference type="SAM" id="MobiDB-lite"/>
    </source>
</evidence>
<evidence type="ECO:0000313" key="2">
    <source>
        <dbReference type="EMBL" id="KAK3329167.1"/>
    </source>
</evidence>